<keyword evidence="11" id="KW-1185">Reference proteome</keyword>
<evidence type="ECO:0000256" key="5">
    <source>
        <dbReference type="ARBA" id="ARBA00023167"/>
    </source>
</evidence>
<dbReference type="OrthoDB" id="9772423at2"/>
<evidence type="ECO:0000256" key="2">
    <source>
        <dbReference type="ARBA" id="ARBA00022490"/>
    </source>
</evidence>
<comment type="pathway">
    <text evidence="8">Amino-acid biosynthesis; L-methionine biosynthesis via de novo pathway; O-acetyl-L-homoserine from L-homoserine: step 1/1.</text>
</comment>
<comment type="catalytic activity">
    <reaction evidence="7 8">
        <text>L-homoserine + acetyl-CoA = O-acetyl-L-homoserine + CoA</text>
        <dbReference type="Rhea" id="RHEA:13701"/>
        <dbReference type="ChEBI" id="CHEBI:57287"/>
        <dbReference type="ChEBI" id="CHEBI:57288"/>
        <dbReference type="ChEBI" id="CHEBI:57476"/>
        <dbReference type="ChEBI" id="CHEBI:57716"/>
        <dbReference type="EC" id="2.3.1.31"/>
    </reaction>
</comment>
<feature type="binding site" evidence="8">
    <location>
        <position position="195"/>
    </location>
    <ligand>
        <name>substrate</name>
    </ligand>
</feature>
<dbReference type="InterPro" id="IPR005697">
    <property type="entry name" value="HST_MetA"/>
</dbReference>
<dbReference type="Proteomes" id="UP000186102">
    <property type="component" value="Unassembled WGS sequence"/>
</dbReference>
<keyword evidence="4 8" id="KW-0808">Transferase</keyword>
<evidence type="ECO:0000256" key="4">
    <source>
        <dbReference type="ARBA" id="ARBA00022679"/>
    </source>
</evidence>
<comment type="caution">
    <text evidence="10">The sequence shown here is derived from an EMBL/GenBank/DDBJ whole genome shotgun (WGS) entry which is preliminary data.</text>
</comment>
<feature type="site" description="Important for substrate specificity" evidence="8">
    <location>
        <position position="195"/>
    </location>
</feature>
<feature type="binding site" evidence="8">
    <location>
        <position position="252"/>
    </location>
    <ligand>
        <name>substrate</name>
    </ligand>
</feature>
<gene>
    <name evidence="8" type="primary">metAA</name>
    <name evidence="10" type="ORF">DSOL_0972</name>
</gene>
<comment type="similarity">
    <text evidence="8">Belongs to the MetA family.</text>
</comment>
<comment type="subcellular location">
    <subcellularLocation>
        <location evidence="1 8">Cytoplasm</location>
    </subcellularLocation>
</comment>
<keyword evidence="2 8" id="KW-0963">Cytoplasm</keyword>
<dbReference type="UniPathway" id="UPA00051">
    <property type="reaction ID" value="UER00074"/>
</dbReference>
<keyword evidence="5 8" id="KW-0486">Methionine biosynthesis</keyword>
<feature type="active site" description="Acyl-thioester intermediate" evidence="8 9">
    <location>
        <position position="142"/>
    </location>
</feature>
<sequence>MPIKIPEHLPAMEILSQENIFVMGEERAFHQDIRPLKIVILNLMPRKETTETQLLRLLGNSPLQVDIVLLRIESHLSKNTSREHLDAFYKSFDDIKKQKFDGMIITGAPVEHLEFEEVTYWEEFKTIMDWTKTNVTSTLHICWGAQAGLYHHYGVPKYSLGEKMFGIFKHDVNKRGLNGMQLLRGFDDEFYVPHSRHTEIKRSDLEQHPELEILSESDEAGIYIVVSKDGRQVFVTGHSEYDTLTLKEEYDRDLAKGLSIALPKDYFPNNDPTQTPVHKWRSHTNLLFQNWLNYYVYQETPYDLGAR</sequence>
<dbReference type="EMBL" id="MLBF01000004">
    <property type="protein sequence ID" value="OLN33245.1"/>
    <property type="molecule type" value="Genomic_DNA"/>
</dbReference>
<reference evidence="10 11" key="1">
    <citation type="submission" date="2016-09" db="EMBL/GenBank/DDBJ databases">
        <title>Complete genome of Desulfosporosinus sp. OL.</title>
        <authorList>
            <person name="Mardanov A."/>
            <person name="Beletsky A."/>
            <person name="Panova A."/>
            <person name="Karnachuk O."/>
            <person name="Ravin N."/>
        </authorList>
    </citation>
    <scope>NUCLEOTIDE SEQUENCE [LARGE SCALE GENOMIC DNA]</scope>
    <source>
        <strain evidence="10 11">OL</strain>
    </source>
</reference>
<feature type="active site" description="Proton acceptor" evidence="8">
    <location>
        <position position="238"/>
    </location>
</feature>
<evidence type="ECO:0000313" key="10">
    <source>
        <dbReference type="EMBL" id="OLN33245.1"/>
    </source>
</evidence>
<dbReference type="HAMAP" id="MF_00295">
    <property type="entry name" value="MetA_acyltransf"/>
    <property type="match status" value="1"/>
</dbReference>
<dbReference type="RefSeq" id="WP_075363734.1">
    <property type="nucleotide sequence ID" value="NZ_MLBF01000004.1"/>
</dbReference>
<dbReference type="Gene3D" id="3.40.50.880">
    <property type="match status" value="1"/>
</dbReference>
<dbReference type="CDD" id="cd03131">
    <property type="entry name" value="GATase1_HTS"/>
    <property type="match status" value="1"/>
</dbReference>
<dbReference type="SUPFAM" id="SSF52317">
    <property type="entry name" value="Class I glutamine amidotransferase-like"/>
    <property type="match status" value="1"/>
</dbReference>
<feature type="site" description="Important for acyl-CoA specificity" evidence="8">
    <location>
        <position position="111"/>
    </location>
</feature>
<dbReference type="InterPro" id="IPR033752">
    <property type="entry name" value="MetA_family"/>
</dbReference>
<dbReference type="EC" id="2.3.1.31" evidence="8"/>
<dbReference type="GO" id="GO:0005737">
    <property type="term" value="C:cytoplasm"/>
    <property type="evidence" value="ECO:0007669"/>
    <property type="project" value="UniProtKB-SubCell"/>
</dbReference>
<dbReference type="GO" id="GO:0004414">
    <property type="term" value="F:homoserine O-acetyltransferase activity"/>
    <property type="evidence" value="ECO:0007669"/>
    <property type="project" value="UniProtKB-EC"/>
</dbReference>
<dbReference type="NCBIfam" id="TIGR01001">
    <property type="entry name" value="metA"/>
    <property type="match status" value="1"/>
</dbReference>
<comment type="caution">
    <text evidence="8">Lacks conserved residue(s) required for the propagation of feature annotation.</text>
</comment>
<evidence type="ECO:0000256" key="3">
    <source>
        <dbReference type="ARBA" id="ARBA00022605"/>
    </source>
</evidence>
<organism evidence="10 11">
    <name type="scientific">Desulfosporosinus metallidurans</name>
    <dbReference type="NCBI Taxonomy" id="1888891"/>
    <lineage>
        <taxon>Bacteria</taxon>
        <taxon>Bacillati</taxon>
        <taxon>Bacillota</taxon>
        <taxon>Clostridia</taxon>
        <taxon>Eubacteriales</taxon>
        <taxon>Desulfitobacteriaceae</taxon>
        <taxon>Desulfosporosinus</taxon>
    </lineage>
</organism>
<dbReference type="InterPro" id="IPR029062">
    <property type="entry name" value="Class_I_gatase-like"/>
</dbReference>
<dbReference type="GO" id="GO:0019281">
    <property type="term" value="P:L-methionine biosynthetic process from homoserine via O-succinyl-L-homoserine and cystathionine"/>
    <property type="evidence" value="ECO:0007669"/>
    <property type="project" value="InterPro"/>
</dbReference>
<evidence type="ECO:0000256" key="1">
    <source>
        <dbReference type="ARBA" id="ARBA00004496"/>
    </source>
</evidence>
<dbReference type="AlphaFoldDB" id="A0A1Q8R102"/>
<dbReference type="PIRSF" id="PIRSF000450">
    <property type="entry name" value="H_ser_succinyltr"/>
    <property type="match status" value="1"/>
</dbReference>
<accession>A0A1Q8R102</accession>
<evidence type="ECO:0000256" key="7">
    <source>
        <dbReference type="ARBA" id="ARBA00049043"/>
    </source>
</evidence>
<evidence type="ECO:0000256" key="9">
    <source>
        <dbReference type="PIRSR" id="PIRSR000450-1"/>
    </source>
</evidence>
<keyword evidence="3 8" id="KW-0028">Amino-acid biosynthesis</keyword>
<keyword evidence="6 8" id="KW-0012">Acyltransferase</keyword>
<evidence type="ECO:0000256" key="8">
    <source>
        <dbReference type="HAMAP-Rule" id="MF_00295"/>
    </source>
</evidence>
<dbReference type="Pfam" id="PF04204">
    <property type="entry name" value="HTS"/>
    <property type="match status" value="1"/>
</dbReference>
<dbReference type="STRING" id="1888891.DSOL_0972"/>
<proteinExistence type="inferred from homology"/>
<protein>
    <recommendedName>
        <fullName evidence="8">Homoserine O-acetyltransferase</fullName>
        <shortName evidence="8">HAT</shortName>
        <ecNumber evidence="8">2.3.1.31</ecNumber>
    </recommendedName>
    <alternativeName>
        <fullName evidence="8">Homoserine transacetylase</fullName>
        <shortName evidence="8">HTA</shortName>
    </alternativeName>
</protein>
<dbReference type="PANTHER" id="PTHR20919">
    <property type="entry name" value="HOMOSERINE O-SUCCINYLTRANSFERASE"/>
    <property type="match status" value="1"/>
</dbReference>
<evidence type="ECO:0000256" key="6">
    <source>
        <dbReference type="ARBA" id="ARBA00023315"/>
    </source>
</evidence>
<feature type="binding site" evidence="8">
    <location>
        <position position="163"/>
    </location>
    <ligand>
        <name>substrate</name>
    </ligand>
</feature>
<dbReference type="PANTHER" id="PTHR20919:SF0">
    <property type="entry name" value="HOMOSERINE O-SUCCINYLTRANSFERASE"/>
    <property type="match status" value="1"/>
</dbReference>
<comment type="function">
    <text evidence="8">Transfers an acetyl group from acetyl-CoA to L-homoserine, forming acetyl-L-homoserine.</text>
</comment>
<name>A0A1Q8R102_9FIRM</name>
<evidence type="ECO:0000313" key="11">
    <source>
        <dbReference type="Proteomes" id="UP000186102"/>
    </source>
</evidence>
<feature type="active site" evidence="8">
    <location>
        <position position="240"/>
    </location>
</feature>
<dbReference type="FunFam" id="3.40.50.880:FF:000004">
    <property type="entry name" value="Homoserine O-succinyltransferase"/>
    <property type="match status" value="1"/>
</dbReference>
<dbReference type="GO" id="GO:0008899">
    <property type="term" value="F:homoserine O-succinyltransferase activity"/>
    <property type="evidence" value="ECO:0007669"/>
    <property type="project" value="UniProtKB-UniRule"/>
</dbReference>